<keyword evidence="1" id="KW-0812">Transmembrane</keyword>
<evidence type="ECO:0000256" key="2">
    <source>
        <dbReference type="SAM" id="SignalP"/>
    </source>
</evidence>
<feature type="chain" id="PRO_5042907969" evidence="2">
    <location>
        <begin position="28"/>
        <end position="86"/>
    </location>
</feature>
<dbReference type="RefSeq" id="WP_035761255.1">
    <property type="nucleotide sequence ID" value="NZ_AP019719.1"/>
</dbReference>
<keyword evidence="1" id="KW-1133">Transmembrane helix</keyword>
<dbReference type="GeneID" id="92946751"/>
<proteinExistence type="predicted"/>
<feature type="transmembrane region" description="Helical" evidence="1">
    <location>
        <begin position="51"/>
        <end position="72"/>
    </location>
</feature>
<keyword evidence="1" id="KW-0472">Membrane</keyword>
<evidence type="ECO:0000313" key="3">
    <source>
        <dbReference type="EMBL" id="QMW93446.1"/>
    </source>
</evidence>
<dbReference type="AlphaFoldDB" id="A0AAP9UGT7"/>
<accession>A0AAP9UGT7</accession>
<gene>
    <name evidence="3" type="ORF">FF104_21280</name>
</gene>
<sequence length="86" mass="8742">MTKLKKILYCGGTGVIASALTTVSAFAAEGSDSSTVITGITDGLTSGKTEFVTALAAISGIAIGFFVVKFVVKQGIKYFSTIANKG</sequence>
<organism evidence="3 4">
    <name type="scientific">Clostridium butyricum</name>
    <dbReference type="NCBI Taxonomy" id="1492"/>
    <lineage>
        <taxon>Bacteria</taxon>
        <taxon>Bacillati</taxon>
        <taxon>Bacillota</taxon>
        <taxon>Clostridia</taxon>
        <taxon>Eubacteriales</taxon>
        <taxon>Clostridiaceae</taxon>
        <taxon>Clostridium</taxon>
    </lineage>
</organism>
<evidence type="ECO:0000256" key="1">
    <source>
        <dbReference type="SAM" id="Phobius"/>
    </source>
</evidence>
<geneLocation type="plasmid" evidence="3 4">
    <name>pCB_1</name>
</geneLocation>
<feature type="signal peptide" evidence="2">
    <location>
        <begin position="1"/>
        <end position="27"/>
    </location>
</feature>
<keyword evidence="2" id="KW-0732">Signal</keyword>
<keyword evidence="3" id="KW-0614">Plasmid</keyword>
<dbReference type="EMBL" id="CP040628">
    <property type="protein sequence ID" value="QMW93446.1"/>
    <property type="molecule type" value="Genomic_DNA"/>
</dbReference>
<reference evidence="3 4" key="1">
    <citation type="submission" date="2019-05" db="EMBL/GenBank/DDBJ databases">
        <authorList>
            <person name="Schori C."/>
            <person name="Ahrens C."/>
        </authorList>
    </citation>
    <scope>NUCLEOTIDE SEQUENCE [LARGE SCALE GENOMIC DNA]</scope>
    <source>
        <strain evidence="3 4">DSM 10702</strain>
        <plasmid evidence="3 4">pCB_1</plasmid>
    </source>
</reference>
<name>A0AAP9UGT7_CLOBU</name>
<dbReference type="Proteomes" id="UP000515243">
    <property type="component" value="Plasmid pCB_1"/>
</dbReference>
<protein>
    <submittedName>
        <fullName evidence="3">Uncharacterized protein</fullName>
    </submittedName>
</protein>
<evidence type="ECO:0000313" key="4">
    <source>
        <dbReference type="Proteomes" id="UP000515243"/>
    </source>
</evidence>